<evidence type="ECO:0000259" key="8">
    <source>
        <dbReference type="PROSITE" id="PS50200"/>
    </source>
</evidence>
<dbReference type="Gene3D" id="2.30.42.10">
    <property type="match status" value="1"/>
</dbReference>
<dbReference type="InterPro" id="IPR040842">
    <property type="entry name" value="SNX17/31_FERM"/>
</dbReference>
<dbReference type="InterPro" id="IPR036871">
    <property type="entry name" value="PX_dom_sf"/>
</dbReference>
<dbReference type="CDD" id="cd23070">
    <property type="entry name" value="PDZ_SNX27-like"/>
    <property type="match status" value="1"/>
</dbReference>
<evidence type="ECO:0000256" key="1">
    <source>
        <dbReference type="ARBA" id="ARBA00004184"/>
    </source>
</evidence>
<gene>
    <name evidence="9" type="ORF">g.15441</name>
</gene>
<dbReference type="PANTHER" id="PTHR12431:SF19">
    <property type="entry name" value="SORTING NEXIN-27"/>
    <property type="match status" value="1"/>
</dbReference>
<dbReference type="FunFam" id="3.30.1520.10:FF:000003">
    <property type="entry name" value="sorting nexin-27 isoform X2"/>
    <property type="match status" value="1"/>
</dbReference>
<dbReference type="Pfam" id="PF00595">
    <property type="entry name" value="PDZ"/>
    <property type="match status" value="1"/>
</dbReference>
<dbReference type="GO" id="GO:0032456">
    <property type="term" value="P:endocytic recycling"/>
    <property type="evidence" value="ECO:0007669"/>
    <property type="project" value="TreeGrafter"/>
</dbReference>
<dbReference type="GO" id="GO:0005769">
    <property type="term" value="C:early endosome"/>
    <property type="evidence" value="ECO:0007669"/>
    <property type="project" value="UniProtKB-SubCell"/>
</dbReference>
<dbReference type="Gene3D" id="3.10.20.90">
    <property type="entry name" value="Phosphatidylinositol 3-kinase Catalytic Subunit, Chain A, domain 1"/>
    <property type="match status" value="1"/>
</dbReference>
<dbReference type="InterPro" id="IPR001683">
    <property type="entry name" value="PX_dom"/>
</dbReference>
<accession>A0A1B6D9H9</accession>
<dbReference type="CDD" id="cd01777">
    <property type="entry name" value="FERM_F1_SNX27"/>
    <property type="match status" value="1"/>
</dbReference>
<proteinExistence type="predicted"/>
<evidence type="ECO:0000259" key="7">
    <source>
        <dbReference type="PROSITE" id="PS50195"/>
    </source>
</evidence>
<evidence type="ECO:0000259" key="6">
    <source>
        <dbReference type="PROSITE" id="PS50106"/>
    </source>
</evidence>
<comment type="subcellular location">
    <subcellularLocation>
        <location evidence="2">Early endosome</location>
    </subcellularLocation>
    <subcellularLocation>
        <location evidence="1">Endomembrane system</location>
        <topology evidence="1">Peripheral membrane protein</topology>
    </subcellularLocation>
</comment>
<feature type="domain" description="PDZ" evidence="6">
    <location>
        <begin position="24"/>
        <end position="117"/>
    </location>
</feature>
<dbReference type="EMBL" id="GEDC01014947">
    <property type="protein sequence ID" value="JAS22351.1"/>
    <property type="molecule type" value="Transcribed_RNA"/>
</dbReference>
<dbReference type="PROSITE" id="PS50200">
    <property type="entry name" value="RA"/>
    <property type="match status" value="1"/>
</dbReference>
<feature type="domain" description="Ras-associating" evidence="8">
    <location>
        <begin position="252"/>
        <end position="340"/>
    </location>
</feature>
<dbReference type="PANTHER" id="PTHR12431">
    <property type="entry name" value="SORTING NEXIN 17 AND 27"/>
    <property type="match status" value="1"/>
</dbReference>
<dbReference type="SMART" id="SM00312">
    <property type="entry name" value="PX"/>
    <property type="match status" value="1"/>
</dbReference>
<dbReference type="GO" id="GO:0032266">
    <property type="term" value="F:phosphatidylinositol-3-phosphate binding"/>
    <property type="evidence" value="ECO:0007669"/>
    <property type="project" value="InterPro"/>
</dbReference>
<dbReference type="Pfam" id="PF18116">
    <property type="entry name" value="SNX17_FERM_C"/>
    <property type="match status" value="1"/>
</dbReference>
<protein>
    <recommendedName>
        <fullName evidence="10">Sorting nexin-27</fullName>
    </recommendedName>
</protein>
<dbReference type="GO" id="GO:0006886">
    <property type="term" value="P:intracellular protein transport"/>
    <property type="evidence" value="ECO:0007669"/>
    <property type="project" value="TreeGrafter"/>
</dbReference>
<dbReference type="SUPFAM" id="SSF50156">
    <property type="entry name" value="PDZ domain-like"/>
    <property type="match status" value="1"/>
</dbReference>
<dbReference type="PROSITE" id="PS50106">
    <property type="entry name" value="PDZ"/>
    <property type="match status" value="1"/>
</dbReference>
<evidence type="ECO:0000256" key="3">
    <source>
        <dbReference type="ARBA" id="ARBA00022753"/>
    </source>
</evidence>
<evidence type="ECO:0000256" key="4">
    <source>
        <dbReference type="ARBA" id="ARBA00023121"/>
    </source>
</evidence>
<dbReference type="Gene3D" id="3.30.1520.10">
    <property type="entry name" value="Phox-like domain"/>
    <property type="match status" value="1"/>
</dbReference>
<reference evidence="9" key="1">
    <citation type="submission" date="2015-12" db="EMBL/GenBank/DDBJ databases">
        <title>De novo transcriptome assembly of four potential Pierce s Disease insect vectors from Arizona vineyards.</title>
        <authorList>
            <person name="Tassone E.E."/>
        </authorList>
    </citation>
    <scope>NUCLEOTIDE SEQUENCE</scope>
</reference>
<keyword evidence="3" id="KW-0967">Endosome</keyword>
<dbReference type="FunFam" id="2.30.42.10:FF:000061">
    <property type="entry name" value="sorting nexin-27 isoform X2"/>
    <property type="match status" value="1"/>
</dbReference>
<dbReference type="InterPro" id="IPR037827">
    <property type="entry name" value="SNX27_FERM-like_dom"/>
</dbReference>
<dbReference type="PROSITE" id="PS50195">
    <property type="entry name" value="PX"/>
    <property type="match status" value="1"/>
</dbReference>
<dbReference type="InterPro" id="IPR037833">
    <property type="entry name" value="SNX27_PX"/>
</dbReference>
<dbReference type="AlphaFoldDB" id="A0A1B6D9H9"/>
<evidence type="ECO:0000256" key="5">
    <source>
        <dbReference type="ARBA" id="ARBA00023136"/>
    </source>
</evidence>
<dbReference type="InterPro" id="IPR000159">
    <property type="entry name" value="RA_dom"/>
</dbReference>
<dbReference type="Gene3D" id="1.20.80.60">
    <property type="match status" value="1"/>
</dbReference>
<organism evidence="9">
    <name type="scientific">Clastoptera arizonana</name>
    <name type="common">Arizona spittle bug</name>
    <dbReference type="NCBI Taxonomy" id="38151"/>
    <lineage>
        <taxon>Eukaryota</taxon>
        <taxon>Metazoa</taxon>
        <taxon>Ecdysozoa</taxon>
        <taxon>Arthropoda</taxon>
        <taxon>Hexapoda</taxon>
        <taxon>Insecta</taxon>
        <taxon>Pterygota</taxon>
        <taxon>Neoptera</taxon>
        <taxon>Paraneoptera</taxon>
        <taxon>Hemiptera</taxon>
        <taxon>Auchenorrhyncha</taxon>
        <taxon>Cercopoidea</taxon>
        <taxon>Clastopteridae</taxon>
        <taxon>Clastoptera</taxon>
    </lineage>
</organism>
<dbReference type="SUPFAM" id="SSF64268">
    <property type="entry name" value="PX domain"/>
    <property type="match status" value="1"/>
</dbReference>
<dbReference type="CDD" id="cd13338">
    <property type="entry name" value="FERM-like_C_SNX27"/>
    <property type="match status" value="1"/>
</dbReference>
<name>A0A1B6D9H9_9HEMI</name>
<keyword evidence="5" id="KW-0472">Membrane</keyword>
<dbReference type="InterPro" id="IPR036034">
    <property type="entry name" value="PDZ_sf"/>
</dbReference>
<evidence type="ECO:0000313" key="9">
    <source>
        <dbReference type="EMBL" id="JAS22351.1"/>
    </source>
</evidence>
<dbReference type="Pfam" id="PF00787">
    <property type="entry name" value="PX"/>
    <property type="match status" value="1"/>
</dbReference>
<dbReference type="GO" id="GO:0007165">
    <property type="term" value="P:signal transduction"/>
    <property type="evidence" value="ECO:0007669"/>
    <property type="project" value="InterPro"/>
</dbReference>
<evidence type="ECO:0008006" key="10">
    <source>
        <dbReference type="Google" id="ProtNLM"/>
    </source>
</evidence>
<dbReference type="CDD" id="cd06886">
    <property type="entry name" value="PX_SNX27"/>
    <property type="match status" value="1"/>
</dbReference>
<keyword evidence="4" id="KW-0446">Lipid-binding</keyword>
<dbReference type="FunFam" id="3.10.20.90:FF:000210">
    <property type="entry name" value="Putative Sorting nexin-27"/>
    <property type="match status" value="1"/>
</dbReference>
<dbReference type="InterPro" id="IPR001478">
    <property type="entry name" value="PDZ"/>
</dbReference>
<evidence type="ECO:0000256" key="2">
    <source>
        <dbReference type="ARBA" id="ARBA00004412"/>
    </source>
</evidence>
<dbReference type="InterPro" id="IPR037835">
    <property type="entry name" value="SNX27_RA"/>
</dbReference>
<dbReference type="Pfam" id="PF00788">
    <property type="entry name" value="RA"/>
    <property type="match status" value="1"/>
</dbReference>
<feature type="domain" description="PX" evidence="7">
    <location>
        <begin position="111"/>
        <end position="250"/>
    </location>
</feature>
<dbReference type="SMART" id="SM00228">
    <property type="entry name" value="PDZ"/>
    <property type="match status" value="1"/>
</dbReference>
<sequence length="506" mass="57806">MADSGSDSSPPNEIIKPVPSGPRVVTIYKTETGFGFNVRGQVSEGGQLKSINGELYAPLQHVSAVLDGGAAEKAGIRKGDRILEVNGVSVEGATHKQVVDLIKSGGDELTLTVISVTPQEAERLEPSDDQSSYNYIDYTDKRSLPISVPDYHYLEKSGERFAVFNIYMAGRHLCSRRYREFSILHMNLKKEFVGYNFPKLPGKWPFQLSEQQLDSRRRGLEQYLEKVCAVRVIAESEIMQEFLTDDQQGNVSPVDLKILLPDREIITITARKNSNAEQVYAAVLEKIHMTKNTSLYFYLFEIVEYNFERKLLPQELPHHLYIQNYSTASATCLCIRKFLFSLNAELSLSNDDQAMRFIFWSAVDAVDRGHIRADDRLYQLKALQDSSRKSEYLTLARELPGYGEVVFPHCSCDSRKEGHVIVCVGINTLKLLACHSDGTLENQVVEFVWPSIKQWQIDKEGMVFCFQYQRGNNNPRWVKIYTPYYTYLCECFERINEERKWSDTGE</sequence>